<dbReference type="PROSITE" id="PS00583">
    <property type="entry name" value="PFKB_KINASES_1"/>
    <property type="match status" value="1"/>
</dbReference>
<name>A0ABQ1FPI4_9GAMM</name>
<dbReference type="Pfam" id="PF00294">
    <property type="entry name" value="PfkB"/>
    <property type="match status" value="1"/>
</dbReference>
<dbReference type="PANTHER" id="PTHR10584">
    <property type="entry name" value="SUGAR KINASE"/>
    <property type="match status" value="1"/>
</dbReference>
<evidence type="ECO:0000313" key="6">
    <source>
        <dbReference type="Proteomes" id="UP000620046"/>
    </source>
</evidence>
<keyword evidence="1" id="KW-0808">Transferase</keyword>
<dbReference type="Gene3D" id="3.40.1190.20">
    <property type="match status" value="1"/>
</dbReference>
<gene>
    <name evidence="5" type="ORF">GCM10010981_12060</name>
</gene>
<dbReference type="InterPro" id="IPR002173">
    <property type="entry name" value="Carboh/pur_kinase_PfkB_CS"/>
</dbReference>
<comment type="caution">
    <text evidence="5">The sequence shown here is derived from an EMBL/GenBank/DDBJ whole genome shotgun (WGS) entry which is preliminary data.</text>
</comment>
<keyword evidence="6" id="KW-1185">Reference proteome</keyword>
<feature type="region of interest" description="Disordered" evidence="3">
    <location>
        <begin position="1"/>
        <end position="28"/>
    </location>
</feature>
<evidence type="ECO:0000256" key="2">
    <source>
        <dbReference type="ARBA" id="ARBA00022777"/>
    </source>
</evidence>
<keyword evidence="2 5" id="KW-0418">Kinase</keyword>
<evidence type="ECO:0000256" key="1">
    <source>
        <dbReference type="ARBA" id="ARBA00022679"/>
    </source>
</evidence>
<sequence length="360" mass="39701">MPLDKGRGTHGKRAGSESAPSLRQSPHYSPITLIPSTIWRLPPSEAHRAMSAVICGSLAYDTIMVFQDQFKNHILPDKVHILNVSFLVPQMRREFGGCAGNIAYNLKLLGGDPLPVAAVGQDFAPYREHMQRCGIRMDGIRVFEDQFTPQCFITTDLDNNQITAFHPGAMSSAHANHVRNIPDASFGIVAPDGREAMLQHVDEFAARGVPFVFDPGQAMPLFSGEEFQAMIEKSTYVIVNDYESQLLQQRTGWSAQDIASRVKAYVITLGPNGSQIHAEGTTHEIPPARERQVVDPTGCGDAYRAGMIFGIMKGWNWPTIGRMASLMGALKVEHPGTQNQSFTYDEFATQFKDQFGYALG</sequence>
<dbReference type="PANTHER" id="PTHR10584:SF166">
    <property type="entry name" value="RIBOKINASE"/>
    <property type="match status" value="1"/>
</dbReference>
<dbReference type="InterPro" id="IPR011611">
    <property type="entry name" value="PfkB_dom"/>
</dbReference>
<dbReference type="GO" id="GO:0016301">
    <property type="term" value="F:kinase activity"/>
    <property type="evidence" value="ECO:0007669"/>
    <property type="project" value="UniProtKB-KW"/>
</dbReference>
<dbReference type="EMBL" id="BMJA01000001">
    <property type="protein sequence ID" value="GGA25120.1"/>
    <property type="molecule type" value="Genomic_DNA"/>
</dbReference>
<proteinExistence type="predicted"/>
<organism evidence="5 6">
    <name type="scientific">Dyella nitratireducens</name>
    <dbReference type="NCBI Taxonomy" id="1849580"/>
    <lineage>
        <taxon>Bacteria</taxon>
        <taxon>Pseudomonadati</taxon>
        <taxon>Pseudomonadota</taxon>
        <taxon>Gammaproteobacteria</taxon>
        <taxon>Lysobacterales</taxon>
        <taxon>Rhodanobacteraceae</taxon>
        <taxon>Dyella</taxon>
    </lineage>
</organism>
<accession>A0ABQ1FPI4</accession>
<evidence type="ECO:0000259" key="4">
    <source>
        <dbReference type="Pfam" id="PF00294"/>
    </source>
</evidence>
<dbReference type="Proteomes" id="UP000620046">
    <property type="component" value="Unassembled WGS sequence"/>
</dbReference>
<dbReference type="SUPFAM" id="SSF53613">
    <property type="entry name" value="Ribokinase-like"/>
    <property type="match status" value="1"/>
</dbReference>
<dbReference type="InterPro" id="IPR029056">
    <property type="entry name" value="Ribokinase-like"/>
</dbReference>
<evidence type="ECO:0000256" key="3">
    <source>
        <dbReference type="SAM" id="MobiDB-lite"/>
    </source>
</evidence>
<feature type="compositionally biased region" description="Polar residues" evidence="3">
    <location>
        <begin position="18"/>
        <end position="27"/>
    </location>
</feature>
<reference evidence="6" key="1">
    <citation type="journal article" date="2019" name="Int. J. Syst. Evol. Microbiol.">
        <title>The Global Catalogue of Microorganisms (GCM) 10K type strain sequencing project: providing services to taxonomists for standard genome sequencing and annotation.</title>
        <authorList>
            <consortium name="The Broad Institute Genomics Platform"/>
            <consortium name="The Broad Institute Genome Sequencing Center for Infectious Disease"/>
            <person name="Wu L."/>
            <person name="Ma J."/>
        </authorList>
    </citation>
    <scope>NUCLEOTIDE SEQUENCE [LARGE SCALE GENOMIC DNA]</scope>
    <source>
        <strain evidence="6">CGMCC 1.15439</strain>
    </source>
</reference>
<evidence type="ECO:0000313" key="5">
    <source>
        <dbReference type="EMBL" id="GGA25120.1"/>
    </source>
</evidence>
<protein>
    <submittedName>
        <fullName evidence="5">Sugar kinase</fullName>
    </submittedName>
</protein>
<feature type="domain" description="Carbohydrate kinase PfkB" evidence="4">
    <location>
        <begin position="84"/>
        <end position="339"/>
    </location>
</feature>
<dbReference type="CDD" id="cd01942">
    <property type="entry name" value="ribokinase_group_A"/>
    <property type="match status" value="1"/>
</dbReference>